<dbReference type="Pfam" id="PF03372">
    <property type="entry name" value="Exo_endo_phos"/>
    <property type="match status" value="1"/>
</dbReference>
<evidence type="ECO:0000256" key="10">
    <source>
        <dbReference type="ARBA" id="ARBA00023242"/>
    </source>
</evidence>
<keyword evidence="8" id="KW-0460">Magnesium</keyword>
<proteinExistence type="predicted"/>
<organism evidence="12 13">
    <name type="scientific">Verruconis gallopava</name>
    <dbReference type="NCBI Taxonomy" id="253628"/>
    <lineage>
        <taxon>Eukaryota</taxon>
        <taxon>Fungi</taxon>
        <taxon>Dikarya</taxon>
        <taxon>Ascomycota</taxon>
        <taxon>Pezizomycotina</taxon>
        <taxon>Dothideomycetes</taxon>
        <taxon>Pleosporomycetidae</taxon>
        <taxon>Venturiales</taxon>
        <taxon>Sympoventuriaceae</taxon>
        <taxon>Verruconis</taxon>
    </lineage>
</organism>
<gene>
    <name evidence="12" type="ORF">PV09_04880</name>
</gene>
<keyword evidence="5" id="KW-0479">Metal-binding</keyword>
<dbReference type="GO" id="GO:0046872">
    <property type="term" value="F:metal ion binding"/>
    <property type="evidence" value="ECO:0007669"/>
    <property type="project" value="UniProtKB-KW"/>
</dbReference>
<dbReference type="EMBL" id="KN847542">
    <property type="protein sequence ID" value="KIW04062.1"/>
    <property type="molecule type" value="Genomic_DNA"/>
</dbReference>
<dbReference type="SUPFAM" id="SSF56219">
    <property type="entry name" value="DNase I-like"/>
    <property type="match status" value="1"/>
</dbReference>
<evidence type="ECO:0000259" key="11">
    <source>
        <dbReference type="Pfam" id="PF03372"/>
    </source>
</evidence>
<keyword evidence="9" id="KW-0234">DNA repair</keyword>
<reference evidence="12 13" key="1">
    <citation type="submission" date="2015-01" db="EMBL/GenBank/DDBJ databases">
        <title>The Genome Sequence of Ochroconis gallopava CBS43764.</title>
        <authorList>
            <consortium name="The Broad Institute Genomics Platform"/>
            <person name="Cuomo C."/>
            <person name="de Hoog S."/>
            <person name="Gorbushina A."/>
            <person name="Stielow B."/>
            <person name="Teixiera M."/>
            <person name="Abouelleil A."/>
            <person name="Chapman S.B."/>
            <person name="Priest M."/>
            <person name="Young S.K."/>
            <person name="Wortman J."/>
            <person name="Nusbaum C."/>
            <person name="Birren B."/>
        </authorList>
    </citation>
    <scope>NUCLEOTIDE SEQUENCE [LARGE SCALE GENOMIC DNA]</scope>
    <source>
        <strain evidence="12 13">CBS 43764</strain>
    </source>
</reference>
<evidence type="ECO:0000256" key="2">
    <source>
        <dbReference type="ARBA" id="ARBA00001946"/>
    </source>
</evidence>
<sequence>MSQPSDAQSLIAKILAAPVEEVSDREVHQYYYRFDEGQWVKDFGKKTAESVLSVQRLRLITWNIDVLSPGGEPRMAAALAHLEELVSNKSRNCEPVVIFLQEMNESDLNQIQAAPWVQKRFYITDIDTGYWRKPNFGPVYGTTTLVDRSLVINFRPFRVQLPSRFSRDALFVDLKVRSGNEGLLRLCNVHLESLVAEPPVRPLQVAKAAKYMKTSNVYASILAGDLNAIEPFDRMLHSDHGLKDAYLELGGKEDHGDGYTWGQQAPKELRERFGCSRMDKAFYCGNVEAKSLERIGEGVEVQDDNARQAIRDAGGELFASDHLGLSILFEIV</sequence>
<dbReference type="AlphaFoldDB" id="A0A0D1YTU2"/>
<keyword evidence="13" id="KW-1185">Reference proteome</keyword>
<dbReference type="RefSeq" id="XP_016213931.1">
    <property type="nucleotide sequence ID" value="XM_016358313.1"/>
</dbReference>
<feature type="domain" description="Endonuclease/exonuclease/phosphatase" evidence="11">
    <location>
        <begin position="60"/>
        <end position="322"/>
    </location>
</feature>
<dbReference type="Proteomes" id="UP000053259">
    <property type="component" value="Unassembled WGS sequence"/>
</dbReference>
<dbReference type="GO" id="GO:0006302">
    <property type="term" value="P:double-strand break repair"/>
    <property type="evidence" value="ECO:0007669"/>
    <property type="project" value="TreeGrafter"/>
</dbReference>
<dbReference type="InterPro" id="IPR036691">
    <property type="entry name" value="Endo/exonu/phosph_ase_sf"/>
</dbReference>
<keyword evidence="10" id="KW-0539">Nucleus</keyword>
<keyword evidence="6" id="KW-0227">DNA damage</keyword>
<dbReference type="InterPro" id="IPR005135">
    <property type="entry name" value="Endo/exonuclease/phosphatase"/>
</dbReference>
<evidence type="ECO:0000256" key="4">
    <source>
        <dbReference type="ARBA" id="ARBA00022722"/>
    </source>
</evidence>
<dbReference type="PANTHER" id="PTHR15822:SF4">
    <property type="entry name" value="TYROSYL-DNA PHOSPHODIESTERASE 2"/>
    <property type="match status" value="1"/>
</dbReference>
<dbReference type="InParanoid" id="A0A0D1YTU2"/>
<evidence type="ECO:0000313" key="12">
    <source>
        <dbReference type="EMBL" id="KIW04062.1"/>
    </source>
</evidence>
<dbReference type="PANTHER" id="PTHR15822">
    <property type="entry name" value="TRAF AND TNF RECEPTOR-ASSOCIATED PROTEIN"/>
    <property type="match status" value="1"/>
</dbReference>
<dbReference type="GO" id="GO:0003697">
    <property type="term" value="F:single-stranded DNA binding"/>
    <property type="evidence" value="ECO:0007669"/>
    <property type="project" value="TreeGrafter"/>
</dbReference>
<dbReference type="GO" id="GO:0070260">
    <property type="term" value="F:5'-tyrosyl-DNA phosphodiesterase activity"/>
    <property type="evidence" value="ECO:0007669"/>
    <property type="project" value="TreeGrafter"/>
</dbReference>
<dbReference type="GeneID" id="27312853"/>
<comment type="cofactor">
    <cofactor evidence="1">
        <name>Mn(2+)</name>
        <dbReference type="ChEBI" id="CHEBI:29035"/>
    </cofactor>
</comment>
<dbReference type="HOGENOM" id="CLU_042307_0_1_1"/>
<comment type="cofactor">
    <cofactor evidence="2">
        <name>Mg(2+)</name>
        <dbReference type="ChEBI" id="CHEBI:18420"/>
    </cofactor>
</comment>
<dbReference type="GO" id="GO:0005737">
    <property type="term" value="C:cytoplasm"/>
    <property type="evidence" value="ECO:0007669"/>
    <property type="project" value="TreeGrafter"/>
</dbReference>
<comment type="subcellular location">
    <subcellularLocation>
        <location evidence="3">Nucleus</location>
        <location evidence="3">PML body</location>
    </subcellularLocation>
</comment>
<evidence type="ECO:0000256" key="7">
    <source>
        <dbReference type="ARBA" id="ARBA00022801"/>
    </source>
</evidence>
<evidence type="ECO:0000256" key="5">
    <source>
        <dbReference type="ARBA" id="ARBA00022723"/>
    </source>
</evidence>
<dbReference type="CDD" id="cd09080">
    <property type="entry name" value="TDP2"/>
    <property type="match status" value="1"/>
</dbReference>
<dbReference type="GO" id="GO:0004518">
    <property type="term" value="F:nuclease activity"/>
    <property type="evidence" value="ECO:0007669"/>
    <property type="project" value="UniProtKB-KW"/>
</dbReference>
<dbReference type="OrthoDB" id="9975959at2759"/>
<accession>A0A0D1YTU2</accession>
<dbReference type="InterPro" id="IPR051547">
    <property type="entry name" value="TDP2-like"/>
</dbReference>
<evidence type="ECO:0000256" key="9">
    <source>
        <dbReference type="ARBA" id="ARBA00023204"/>
    </source>
</evidence>
<dbReference type="VEuPathDB" id="FungiDB:PV09_04880"/>
<evidence type="ECO:0000256" key="6">
    <source>
        <dbReference type="ARBA" id="ARBA00022763"/>
    </source>
</evidence>
<evidence type="ECO:0000256" key="3">
    <source>
        <dbReference type="ARBA" id="ARBA00004322"/>
    </source>
</evidence>
<name>A0A0D1YTU2_9PEZI</name>
<keyword evidence="4" id="KW-0540">Nuclease</keyword>
<evidence type="ECO:0000313" key="13">
    <source>
        <dbReference type="Proteomes" id="UP000053259"/>
    </source>
</evidence>
<dbReference type="Gene3D" id="3.60.10.10">
    <property type="entry name" value="Endonuclease/exonuclease/phosphatase"/>
    <property type="match status" value="1"/>
</dbReference>
<evidence type="ECO:0000256" key="1">
    <source>
        <dbReference type="ARBA" id="ARBA00001936"/>
    </source>
</evidence>
<keyword evidence="7" id="KW-0378">Hydrolase</keyword>
<protein>
    <recommendedName>
        <fullName evidence="11">Endonuclease/exonuclease/phosphatase domain-containing protein</fullName>
    </recommendedName>
</protein>
<evidence type="ECO:0000256" key="8">
    <source>
        <dbReference type="ARBA" id="ARBA00022842"/>
    </source>
</evidence>